<proteinExistence type="predicted"/>
<keyword evidence="3" id="KW-1185">Reference proteome</keyword>
<organism evidence="2 3">
    <name type="scientific">Tateyamaria armeniaca</name>
    <dbReference type="NCBI Taxonomy" id="2518930"/>
    <lineage>
        <taxon>Bacteria</taxon>
        <taxon>Pseudomonadati</taxon>
        <taxon>Pseudomonadota</taxon>
        <taxon>Alphaproteobacteria</taxon>
        <taxon>Rhodobacterales</taxon>
        <taxon>Roseobacteraceae</taxon>
        <taxon>Tateyamaria</taxon>
    </lineage>
</organism>
<evidence type="ECO:0000259" key="1">
    <source>
        <dbReference type="PROSITE" id="PS51781"/>
    </source>
</evidence>
<feature type="domain" description="SH3b" evidence="1">
    <location>
        <begin position="142"/>
        <end position="206"/>
    </location>
</feature>
<name>A0ABW8UWE4_9RHOB</name>
<dbReference type="Pfam" id="PF08239">
    <property type="entry name" value="SH3_3"/>
    <property type="match status" value="1"/>
</dbReference>
<sequence length="206" mass="22218">MMRFILISFAFLAFVFYEMSGGSDFDAEQLRQSRIEVVPAAEANEAQPTQIAQTPRPVPEDVTRVSLSLTSVNDVLRPTNLRTQRAKVTPEVETAETAVSEEEPVIILPSLIVDRSVITPVDFGKNDDDVQQVAVAAASGDFDVRSVSGSSVNVRGGPGTNYGVVNRMVRGDKVEILQNPGDGWVQLRPVGGGPVGWMAEFLLSDG</sequence>
<dbReference type="SMART" id="SM00287">
    <property type="entry name" value="SH3b"/>
    <property type="match status" value="1"/>
</dbReference>
<protein>
    <submittedName>
        <fullName evidence="2">SH3 domain-containing protein</fullName>
    </submittedName>
</protein>
<comment type="caution">
    <text evidence="2">The sequence shown here is derived from an EMBL/GenBank/DDBJ whole genome shotgun (WGS) entry which is preliminary data.</text>
</comment>
<gene>
    <name evidence="2" type="ORF">ACERZ8_08810</name>
</gene>
<dbReference type="PROSITE" id="PS51781">
    <property type="entry name" value="SH3B"/>
    <property type="match status" value="1"/>
</dbReference>
<dbReference type="RefSeq" id="WP_407591852.1">
    <property type="nucleotide sequence ID" value="NZ_JBHDIY010000002.1"/>
</dbReference>
<dbReference type="Proteomes" id="UP001627408">
    <property type="component" value="Unassembled WGS sequence"/>
</dbReference>
<accession>A0ABW8UWE4</accession>
<dbReference type="Gene3D" id="2.30.30.40">
    <property type="entry name" value="SH3 Domains"/>
    <property type="match status" value="1"/>
</dbReference>
<reference evidence="2 3" key="1">
    <citation type="submission" date="2024-08" db="EMBL/GenBank/DDBJ databases">
        <title>Tateyamaria sp. nov., isolated from marine algae.</title>
        <authorList>
            <person name="Choi B.J."/>
            <person name="Kim J.M."/>
            <person name="Lee J.K."/>
            <person name="Choi D.G."/>
            <person name="Bayburt H."/>
            <person name="Baek J.H."/>
            <person name="Han D.M."/>
            <person name="Jeon C.O."/>
        </authorList>
    </citation>
    <scope>NUCLEOTIDE SEQUENCE [LARGE SCALE GENOMIC DNA]</scope>
    <source>
        <strain evidence="2 3">KMU-156</strain>
    </source>
</reference>
<evidence type="ECO:0000313" key="3">
    <source>
        <dbReference type="Proteomes" id="UP001627408"/>
    </source>
</evidence>
<dbReference type="InterPro" id="IPR003646">
    <property type="entry name" value="SH3-like_bac-type"/>
</dbReference>
<dbReference type="EMBL" id="JBHDIY010000002">
    <property type="protein sequence ID" value="MFL4469959.1"/>
    <property type="molecule type" value="Genomic_DNA"/>
</dbReference>
<evidence type="ECO:0000313" key="2">
    <source>
        <dbReference type="EMBL" id="MFL4469959.1"/>
    </source>
</evidence>